<reference evidence="6 7" key="1">
    <citation type="submission" date="2017-06" db="EMBL/GenBank/DDBJ databases">
        <title>Celeribacter sp. TSPH2 complete genome sequence.</title>
        <authorList>
            <person name="Woo J.-H."/>
            <person name="Kim H.-S."/>
        </authorList>
    </citation>
    <scope>NUCLEOTIDE SEQUENCE [LARGE SCALE GENOMIC DNA]</scope>
    <source>
        <strain evidence="6 7">TSPH2</strain>
    </source>
</reference>
<evidence type="ECO:0000259" key="5">
    <source>
        <dbReference type="PROSITE" id="PS51898"/>
    </source>
</evidence>
<dbReference type="KEGG" id="ceh:CEW89_08615"/>
<keyword evidence="7" id="KW-1185">Reference proteome</keyword>
<organism evidence="6 7">
    <name type="scientific">Celeribacter ethanolicus</name>
    <dbReference type="NCBI Taxonomy" id="1758178"/>
    <lineage>
        <taxon>Bacteria</taxon>
        <taxon>Pseudomonadati</taxon>
        <taxon>Pseudomonadota</taxon>
        <taxon>Alphaproteobacteria</taxon>
        <taxon>Rhodobacterales</taxon>
        <taxon>Roseobacteraceae</taxon>
        <taxon>Celeribacter</taxon>
    </lineage>
</organism>
<gene>
    <name evidence="6" type="ORF">CEW89_08615</name>
</gene>
<keyword evidence="4" id="KW-0233">DNA recombination</keyword>
<feature type="domain" description="Tyr recombinase" evidence="5">
    <location>
        <begin position="149"/>
        <end position="329"/>
    </location>
</feature>
<dbReference type="AlphaFoldDB" id="A0A291GBR2"/>
<comment type="similarity">
    <text evidence="1">Belongs to the 'phage' integrase family.</text>
</comment>
<dbReference type="InterPro" id="IPR002104">
    <property type="entry name" value="Integrase_catalytic"/>
</dbReference>
<keyword evidence="3" id="KW-0238">DNA-binding</keyword>
<dbReference type="InterPro" id="IPR011010">
    <property type="entry name" value="DNA_brk_join_enz"/>
</dbReference>
<dbReference type="Gene3D" id="1.10.443.10">
    <property type="entry name" value="Intergrase catalytic core"/>
    <property type="match status" value="1"/>
</dbReference>
<dbReference type="GO" id="GO:0015074">
    <property type="term" value="P:DNA integration"/>
    <property type="evidence" value="ECO:0007669"/>
    <property type="project" value="UniProtKB-KW"/>
</dbReference>
<dbReference type="InterPro" id="IPR050808">
    <property type="entry name" value="Phage_Integrase"/>
</dbReference>
<dbReference type="InterPro" id="IPR013762">
    <property type="entry name" value="Integrase-like_cat_sf"/>
</dbReference>
<sequence>MGRGNHPHFRWPRGSKPIRIKSETGTVEFQKEYTLLLSEAKRGIAQVSAKYTMSGLIESYQQSERWNALSDRTQKDYQKVLDFWSEKTGARDIRRFERKHIIAAMDANKDAVRFANYVMQVARVLFEHSIDLGWRKDNPAQGVKSLKMPKAKRLDREPWPAEKIKAFRARYAFETRERLLFELCLGSGQRIGDVLEMRWSDIEGDAIRVVQNKTGKGLLVPLTSDLRSALVSHRSINAASRRQSVFVLTNARRSGPWSYRGASQAIRNAREAVGALKWDIHSLRHAAATELYEVGCDIPMIMAVTGMSEKMVRHYTARANQFTLASKAQLKREK</sequence>
<protein>
    <submittedName>
        <fullName evidence="6">Integrase</fullName>
    </submittedName>
</protein>
<evidence type="ECO:0000313" key="7">
    <source>
        <dbReference type="Proteomes" id="UP000217935"/>
    </source>
</evidence>
<name>A0A291GBR2_9RHOB</name>
<dbReference type="Pfam" id="PF00589">
    <property type="entry name" value="Phage_integrase"/>
    <property type="match status" value="1"/>
</dbReference>
<dbReference type="OrthoDB" id="7510934at2"/>
<dbReference type="GO" id="GO:0003677">
    <property type="term" value="F:DNA binding"/>
    <property type="evidence" value="ECO:0007669"/>
    <property type="project" value="UniProtKB-KW"/>
</dbReference>
<evidence type="ECO:0000256" key="4">
    <source>
        <dbReference type="ARBA" id="ARBA00023172"/>
    </source>
</evidence>
<dbReference type="PANTHER" id="PTHR30629:SF2">
    <property type="entry name" value="PROPHAGE INTEGRASE INTS-RELATED"/>
    <property type="match status" value="1"/>
</dbReference>
<dbReference type="GO" id="GO:0006310">
    <property type="term" value="P:DNA recombination"/>
    <property type="evidence" value="ECO:0007669"/>
    <property type="project" value="UniProtKB-KW"/>
</dbReference>
<dbReference type="PROSITE" id="PS51898">
    <property type="entry name" value="TYR_RECOMBINASE"/>
    <property type="match status" value="1"/>
</dbReference>
<dbReference type="PANTHER" id="PTHR30629">
    <property type="entry name" value="PROPHAGE INTEGRASE"/>
    <property type="match status" value="1"/>
</dbReference>
<evidence type="ECO:0000256" key="2">
    <source>
        <dbReference type="ARBA" id="ARBA00022908"/>
    </source>
</evidence>
<proteinExistence type="inferred from homology"/>
<dbReference type="SUPFAM" id="SSF56349">
    <property type="entry name" value="DNA breaking-rejoining enzymes"/>
    <property type="match status" value="1"/>
</dbReference>
<dbReference type="InterPro" id="IPR010998">
    <property type="entry name" value="Integrase_recombinase_N"/>
</dbReference>
<evidence type="ECO:0000256" key="1">
    <source>
        <dbReference type="ARBA" id="ARBA00008857"/>
    </source>
</evidence>
<dbReference type="EMBL" id="CP022196">
    <property type="protein sequence ID" value="ATG47631.1"/>
    <property type="molecule type" value="Genomic_DNA"/>
</dbReference>
<accession>A0A291GBR2</accession>
<dbReference type="Proteomes" id="UP000217935">
    <property type="component" value="Chromosome"/>
</dbReference>
<dbReference type="Gene3D" id="1.10.150.130">
    <property type="match status" value="1"/>
</dbReference>
<keyword evidence="2" id="KW-0229">DNA integration</keyword>
<dbReference type="RefSeq" id="WP_096805616.1">
    <property type="nucleotide sequence ID" value="NZ_CP022196.1"/>
</dbReference>
<evidence type="ECO:0000313" key="6">
    <source>
        <dbReference type="EMBL" id="ATG47631.1"/>
    </source>
</evidence>
<evidence type="ECO:0000256" key="3">
    <source>
        <dbReference type="ARBA" id="ARBA00023125"/>
    </source>
</evidence>